<proteinExistence type="predicted"/>
<reference evidence="1 2" key="1">
    <citation type="submission" date="2023-02" db="EMBL/GenBank/DDBJ databases">
        <title>The predominant lactic acid bacteria and yeasts involved in the spontaneous fermentation of millet during the production of the traditional porridge Hausa koko in Ghana.</title>
        <authorList>
            <person name="Atter A."/>
            <person name="Diaz M."/>
        </authorList>
    </citation>
    <scope>NUCLEOTIDE SEQUENCE [LARGE SCALE GENOMIC DNA]</scope>
    <source>
        <strain evidence="1 2">FI11640</strain>
    </source>
</reference>
<sequence length="144" mass="16601">MKNEYSPLVKQAWRQLKSQGYDISMDKLFRLLFSDGEIDENGEPTQAAFDNGYVESVPINSPEGRHELLAQFKDANPLYRDIDDSHFLVTEDGTLGIDEFGQRIVANRIANDPNYLKTSRDSARLLLHMLDSEKRKEDQRNDHD</sequence>
<comment type="caution">
    <text evidence="1">The sequence shown here is derived from an EMBL/GenBank/DDBJ whole genome shotgun (WGS) entry which is preliminary data.</text>
</comment>
<accession>A0ABU7SZS2</accession>
<organism evidence="1 2">
    <name type="scientific">Schleiferilactobacillus harbinensis</name>
    <dbReference type="NCBI Taxonomy" id="304207"/>
    <lineage>
        <taxon>Bacteria</taxon>
        <taxon>Bacillati</taxon>
        <taxon>Bacillota</taxon>
        <taxon>Bacilli</taxon>
        <taxon>Lactobacillales</taxon>
        <taxon>Lactobacillaceae</taxon>
        <taxon>Schleiferilactobacillus</taxon>
    </lineage>
</organism>
<keyword evidence="2" id="KW-1185">Reference proteome</keyword>
<evidence type="ECO:0000313" key="2">
    <source>
        <dbReference type="Proteomes" id="UP001330016"/>
    </source>
</evidence>
<dbReference type="EMBL" id="JAQSGK010000021">
    <property type="protein sequence ID" value="MEE6715850.1"/>
    <property type="molecule type" value="Genomic_DNA"/>
</dbReference>
<dbReference type="RefSeq" id="WP_331243788.1">
    <property type="nucleotide sequence ID" value="NZ_JAQSGJ010000021.1"/>
</dbReference>
<name>A0ABU7SZS2_9LACO</name>
<protein>
    <submittedName>
        <fullName evidence="1">Uncharacterized protein</fullName>
    </submittedName>
</protein>
<evidence type="ECO:0000313" key="1">
    <source>
        <dbReference type="EMBL" id="MEE6715850.1"/>
    </source>
</evidence>
<dbReference type="Proteomes" id="UP001330016">
    <property type="component" value="Unassembled WGS sequence"/>
</dbReference>
<gene>
    <name evidence="1" type="ORF">PS435_08260</name>
</gene>